<dbReference type="GO" id="GO:0016491">
    <property type="term" value="F:oxidoreductase activity"/>
    <property type="evidence" value="ECO:0007669"/>
    <property type="project" value="UniProtKB-KW"/>
</dbReference>
<dbReference type="GO" id="GO:0010181">
    <property type="term" value="F:FMN binding"/>
    <property type="evidence" value="ECO:0007669"/>
    <property type="project" value="InterPro"/>
</dbReference>
<dbReference type="PANTHER" id="PTHR10578:SF104">
    <property type="entry name" value="CYTOCHROME B2, MITOCHONDRIAL-RELATED"/>
    <property type="match status" value="1"/>
</dbReference>
<dbReference type="Gene3D" id="3.20.20.70">
    <property type="entry name" value="Aldolase class I"/>
    <property type="match status" value="1"/>
</dbReference>
<proteinExistence type="inferred from homology"/>
<dbReference type="AlphaFoldDB" id="A0A0K3CFD2"/>
<gene>
    <name evidence="7" type="primary">FGENESH: predicted gene_6.451</name>
    <name evidence="8" type="ORF">AAT19DRAFT_14997</name>
    <name evidence="7" type="ORF">BN2166_0035290</name>
</gene>
<dbReference type="OMA" id="ANDDRDM"/>
<dbReference type="InterPro" id="IPR012133">
    <property type="entry name" value="Alpha-hydoxy_acid_DH_FMN"/>
</dbReference>
<feature type="binding site" evidence="5">
    <location>
        <begin position="90"/>
        <end position="92"/>
    </location>
    <ligand>
        <name>FMN</name>
        <dbReference type="ChEBI" id="CHEBI:58210"/>
    </ligand>
</feature>
<evidence type="ECO:0000313" key="10">
    <source>
        <dbReference type="Proteomes" id="UP000239560"/>
    </source>
</evidence>
<feature type="active site" description="Proton acceptor" evidence="4">
    <location>
        <position position="263"/>
    </location>
</feature>
<dbReference type="OrthoDB" id="1925334at2759"/>
<dbReference type="PROSITE" id="PS00557">
    <property type="entry name" value="FMN_HYDROXY_ACID_DH_1"/>
    <property type="match status" value="1"/>
</dbReference>
<evidence type="ECO:0000256" key="3">
    <source>
        <dbReference type="ARBA" id="ARBA00024042"/>
    </source>
</evidence>
<feature type="binding site" evidence="5">
    <location>
        <begin position="323"/>
        <end position="324"/>
    </location>
    <ligand>
        <name>FMN</name>
        <dbReference type="ChEBI" id="CHEBI:58210"/>
    </ligand>
</feature>
<feature type="binding site" evidence="5">
    <location>
        <position position="142"/>
    </location>
    <ligand>
        <name>FMN</name>
        <dbReference type="ChEBI" id="CHEBI:58210"/>
    </ligand>
</feature>
<protein>
    <submittedName>
        <fullName evidence="7 8">Putative L-lactate dehydrogenase</fullName>
    </submittedName>
</protein>
<dbReference type="PROSITE" id="PS51349">
    <property type="entry name" value="FMN_HYDROXY_ACID_DH_2"/>
    <property type="match status" value="1"/>
</dbReference>
<comment type="similarity">
    <text evidence="3">Belongs to the FMN-dependent alpha-hydroxy acid dehydrogenase family.</text>
</comment>
<evidence type="ECO:0000259" key="6">
    <source>
        <dbReference type="PROSITE" id="PS51349"/>
    </source>
</evidence>
<feature type="binding site" evidence="5">
    <location>
        <position position="36"/>
    </location>
    <ligand>
        <name>glyoxylate</name>
        <dbReference type="ChEBI" id="CHEBI:36655"/>
    </ligand>
</feature>
<reference evidence="7 9" key="1">
    <citation type="submission" date="2015-07" db="EMBL/GenBank/DDBJ databases">
        <authorList>
            <person name="Cajimat M.N.B."/>
            <person name="Milazzo M.L."/>
            <person name="Fulhorst C.F."/>
        </authorList>
    </citation>
    <scope>NUCLEOTIDE SEQUENCE [LARGE SCALE GENOMIC DNA]</scope>
    <source>
        <strain evidence="7">Single colony</strain>
    </source>
</reference>
<feature type="binding site" evidence="5">
    <location>
        <position position="144"/>
    </location>
    <ligand>
        <name>glyoxylate</name>
        <dbReference type="ChEBI" id="CHEBI:36655"/>
    </ligand>
</feature>
<feature type="binding site" evidence="5">
    <location>
        <position position="266"/>
    </location>
    <ligand>
        <name>glyoxylate</name>
        <dbReference type="ChEBI" id="CHEBI:36655"/>
    </ligand>
</feature>
<dbReference type="Proteomes" id="UP000199069">
    <property type="component" value="Unassembled WGS sequence"/>
</dbReference>
<evidence type="ECO:0000313" key="7">
    <source>
        <dbReference type="EMBL" id="CTR07668.1"/>
    </source>
</evidence>
<keyword evidence="9" id="KW-1185">Reference proteome</keyword>
<evidence type="ECO:0000256" key="2">
    <source>
        <dbReference type="ARBA" id="ARBA00023002"/>
    </source>
</evidence>
<accession>A0A0K3CFD2</accession>
<evidence type="ECO:0000313" key="9">
    <source>
        <dbReference type="Proteomes" id="UP000199069"/>
    </source>
</evidence>
<dbReference type="PIRSF" id="PIRSF000138">
    <property type="entry name" value="Al-hdrx_acd_dh"/>
    <property type="match status" value="1"/>
</dbReference>
<name>A0A0K3CFD2_RHOTO</name>
<dbReference type="InterPro" id="IPR008259">
    <property type="entry name" value="FMN_hydac_DH_AS"/>
</dbReference>
<feature type="binding site" evidence="5">
    <location>
        <position position="263"/>
    </location>
    <ligand>
        <name>glyoxylate</name>
        <dbReference type="ChEBI" id="CHEBI:36655"/>
    </ligand>
</feature>
<sequence>MAVPLPTPSTPLSSLLNLEDFERSAEATLKPKSWAYYASAADDGWTAEQSKAIWQHVRFRPRVLRDVGGDVDLRVEIAGIESRLPFMVSPAAMGKLAHKDGELCIVKGAGRVGIPYAPSNHASVSHRDLASAAVPSQSLFFQLYVHRERWRSEKQLAEAKELGYKAVIVTVDVAVPGNRELDLRTGLDENTVLLANPGIEVGKKAFAMATTSATIDASLSWKDLDWVKKASGGLPVLVKGIHTVEDAVLAEQYGASGIFLSNHGGRQVNTASTPLEVLLEIRQSAPHLLASPSRFTVILDGGLRRGTDIVKALCLGAHACSLGRPFMYSLVYGEDGVEKVARVLEEEVVRCCKLLGVRSVKELRPQYVNARRVERAVFGSEARL</sequence>
<organism evidence="7 9">
    <name type="scientific">Rhodotorula toruloides</name>
    <name type="common">Yeast</name>
    <name type="synonym">Rhodosporidium toruloides</name>
    <dbReference type="NCBI Taxonomy" id="5286"/>
    <lineage>
        <taxon>Eukaryota</taxon>
        <taxon>Fungi</taxon>
        <taxon>Dikarya</taxon>
        <taxon>Basidiomycota</taxon>
        <taxon>Pucciniomycotina</taxon>
        <taxon>Microbotryomycetes</taxon>
        <taxon>Sporidiobolales</taxon>
        <taxon>Sporidiobolaceae</taxon>
        <taxon>Rhodotorula</taxon>
    </lineage>
</organism>
<dbReference type="SUPFAM" id="SSF51395">
    <property type="entry name" value="FMN-linked oxidoreductases"/>
    <property type="match status" value="1"/>
</dbReference>
<keyword evidence="5" id="KW-0288">FMN</keyword>
<feature type="binding site" evidence="5">
    <location>
        <position position="170"/>
    </location>
    <ligand>
        <name>FMN</name>
        <dbReference type="ChEBI" id="CHEBI:58210"/>
    </ligand>
</feature>
<feature type="binding site" evidence="5">
    <location>
        <begin position="300"/>
        <end position="304"/>
    </location>
    <ligand>
        <name>FMN</name>
        <dbReference type="ChEBI" id="CHEBI:58210"/>
    </ligand>
</feature>
<feature type="domain" description="FMN hydroxy acid dehydrogenase" evidence="6">
    <location>
        <begin position="10"/>
        <end position="373"/>
    </location>
</feature>
<comment type="cofactor">
    <cofactor evidence="1">
        <name>FMN</name>
        <dbReference type="ChEBI" id="CHEBI:58210"/>
    </cofactor>
</comment>
<feature type="binding site" evidence="5">
    <location>
        <position position="119"/>
    </location>
    <ligand>
        <name>FMN</name>
        <dbReference type="ChEBI" id="CHEBI:58210"/>
    </ligand>
</feature>
<dbReference type="Pfam" id="PF01070">
    <property type="entry name" value="FMN_dh"/>
    <property type="match status" value="1"/>
</dbReference>
<keyword evidence="5" id="KW-0285">Flavoprotein</keyword>
<dbReference type="EMBL" id="CWKI01000006">
    <property type="protein sequence ID" value="CTR07668.1"/>
    <property type="molecule type" value="Genomic_DNA"/>
</dbReference>
<evidence type="ECO:0000256" key="1">
    <source>
        <dbReference type="ARBA" id="ARBA00001917"/>
    </source>
</evidence>
<evidence type="ECO:0000313" key="8">
    <source>
        <dbReference type="EMBL" id="PRQ74644.1"/>
    </source>
</evidence>
<dbReference type="EMBL" id="LCTV02000006">
    <property type="protein sequence ID" value="PRQ74644.1"/>
    <property type="molecule type" value="Genomic_DNA"/>
</dbReference>
<evidence type="ECO:0000256" key="5">
    <source>
        <dbReference type="PIRSR" id="PIRSR000138-2"/>
    </source>
</evidence>
<dbReference type="InterPro" id="IPR013785">
    <property type="entry name" value="Aldolase_TIM"/>
</dbReference>
<feature type="binding site" evidence="5">
    <location>
        <position position="261"/>
    </location>
    <ligand>
        <name>FMN</name>
        <dbReference type="ChEBI" id="CHEBI:58210"/>
    </ligand>
</feature>
<reference evidence="8 10" key="2">
    <citation type="journal article" date="2018" name="Elife">
        <title>Functional genomics of lipid metabolism in the oleaginous yeast Rhodosporidium toruloides.</title>
        <authorList>
            <person name="Coradetti S.T."/>
            <person name="Pinel D."/>
            <person name="Geiselman G."/>
            <person name="Ito M."/>
            <person name="Mondo S."/>
            <person name="Reilly M.C."/>
            <person name="Cheng Y.F."/>
            <person name="Bauer S."/>
            <person name="Grigoriev I."/>
            <person name="Gladden J.M."/>
            <person name="Simmons B.A."/>
            <person name="Brem R."/>
            <person name="Arkin A.P."/>
            <person name="Skerker J.M."/>
        </authorList>
    </citation>
    <scope>NUCLEOTIDE SEQUENCE [LARGE SCALE GENOMIC DNA]</scope>
    <source>
        <strain evidence="8 10">NBRC 0880</strain>
    </source>
</reference>
<dbReference type="InterPro" id="IPR037396">
    <property type="entry name" value="FMN_HAD"/>
</dbReference>
<feature type="binding site" evidence="5">
    <location>
        <position position="239"/>
    </location>
    <ligand>
        <name>FMN</name>
        <dbReference type="ChEBI" id="CHEBI:58210"/>
    </ligand>
</feature>
<dbReference type="Proteomes" id="UP000239560">
    <property type="component" value="Unassembled WGS sequence"/>
</dbReference>
<keyword evidence="2" id="KW-0560">Oxidoreductase</keyword>
<dbReference type="PANTHER" id="PTHR10578">
    <property type="entry name" value="S -2-HYDROXY-ACID OXIDASE-RELATED"/>
    <property type="match status" value="1"/>
</dbReference>
<feature type="binding site" evidence="5">
    <location>
        <position position="179"/>
    </location>
    <ligand>
        <name>glyoxylate</name>
        <dbReference type="ChEBI" id="CHEBI:36655"/>
    </ligand>
</feature>
<evidence type="ECO:0000256" key="4">
    <source>
        <dbReference type="PIRSR" id="PIRSR000138-1"/>
    </source>
</evidence>
<dbReference type="InterPro" id="IPR000262">
    <property type="entry name" value="FMN-dep_DH"/>
</dbReference>
<dbReference type="STRING" id="5286.A0A0K3CFD2"/>